<dbReference type="RefSeq" id="WP_138567877.1">
    <property type="nucleotide sequence ID" value="NZ_PNCM01000025.1"/>
</dbReference>
<organism evidence="2 3">
    <name type="scientific">Pseudoalteromonas phenolica</name>
    <dbReference type="NCBI Taxonomy" id="161398"/>
    <lineage>
        <taxon>Bacteria</taxon>
        <taxon>Pseudomonadati</taxon>
        <taxon>Pseudomonadota</taxon>
        <taxon>Gammaproteobacteria</taxon>
        <taxon>Alteromonadales</taxon>
        <taxon>Pseudoalteromonadaceae</taxon>
        <taxon>Pseudoalteromonas</taxon>
    </lineage>
</organism>
<evidence type="ECO:0008006" key="4">
    <source>
        <dbReference type="Google" id="ProtNLM"/>
    </source>
</evidence>
<evidence type="ECO:0000256" key="1">
    <source>
        <dbReference type="SAM" id="SignalP"/>
    </source>
</evidence>
<protein>
    <recommendedName>
        <fullName evidence="4">OmpA-like domain-containing protein</fullName>
    </recommendedName>
</protein>
<keyword evidence="1" id="KW-0732">Signal</keyword>
<evidence type="ECO:0000313" key="3">
    <source>
        <dbReference type="Proteomes" id="UP000307362"/>
    </source>
</evidence>
<evidence type="ECO:0000313" key="2">
    <source>
        <dbReference type="EMBL" id="TMP79918.1"/>
    </source>
</evidence>
<dbReference type="OrthoDB" id="6301358at2"/>
<feature type="chain" id="PRO_5024315882" description="OmpA-like domain-containing protein" evidence="1">
    <location>
        <begin position="18"/>
        <end position="108"/>
    </location>
</feature>
<reference evidence="2 3" key="1">
    <citation type="submission" date="2017-12" db="EMBL/GenBank/DDBJ databases">
        <authorList>
            <person name="Paulsen S."/>
            <person name="Gram L.K."/>
        </authorList>
    </citation>
    <scope>NUCLEOTIDE SEQUENCE [LARGE SCALE GENOMIC DNA]</scope>
    <source>
        <strain evidence="2 3">S1189</strain>
    </source>
</reference>
<feature type="signal peptide" evidence="1">
    <location>
        <begin position="1"/>
        <end position="17"/>
    </location>
</feature>
<comment type="caution">
    <text evidence="2">The sequence shown here is derived from an EMBL/GenBank/DDBJ whole genome shotgun (WGS) entry which is preliminary data.</text>
</comment>
<proteinExistence type="predicted"/>
<gene>
    <name evidence="2" type="ORF">CWB73_12480</name>
</gene>
<dbReference type="AlphaFoldDB" id="A0A5S3YSM5"/>
<sequence length="108" mass="12223">MKYLFLLILIFSISVFAKESSPWSNIKVIQSYPDYGGGDVILTLDSSSSICKGFWLKKDSPGQETTFSMLLSAYHSKTKIKVWGHTDDSSKWPGSVKHFCRIYTVAYL</sequence>
<accession>A0A5S3YSM5</accession>
<reference evidence="3" key="2">
    <citation type="submission" date="2019-06" db="EMBL/GenBank/DDBJ databases">
        <title>Co-occurence of chitin degradation, pigmentation and bioactivity in marine Pseudoalteromonas.</title>
        <authorList>
            <person name="Sonnenschein E.C."/>
            <person name="Bech P.K."/>
        </authorList>
    </citation>
    <scope>NUCLEOTIDE SEQUENCE [LARGE SCALE GENOMIC DNA]</scope>
    <source>
        <strain evidence="3">S1189</strain>
    </source>
</reference>
<dbReference type="Proteomes" id="UP000307362">
    <property type="component" value="Unassembled WGS sequence"/>
</dbReference>
<name>A0A5S3YSM5_9GAMM</name>
<dbReference type="EMBL" id="PNCM01000025">
    <property type="protein sequence ID" value="TMP79918.1"/>
    <property type="molecule type" value="Genomic_DNA"/>
</dbReference>